<feature type="region of interest" description="Disordered" evidence="1">
    <location>
        <begin position="88"/>
        <end position="109"/>
    </location>
</feature>
<dbReference type="OrthoDB" id="8297167at2"/>
<feature type="chain" id="PRO_5015983751" evidence="2">
    <location>
        <begin position="22"/>
        <end position="109"/>
    </location>
</feature>
<dbReference type="Proteomes" id="UP000248925">
    <property type="component" value="Unassembled WGS sequence"/>
</dbReference>
<gene>
    <name evidence="3" type="ORF">CPY51_19830</name>
</gene>
<feature type="compositionally biased region" description="Polar residues" evidence="1">
    <location>
        <begin position="88"/>
        <end position="100"/>
    </location>
</feature>
<evidence type="ECO:0000256" key="2">
    <source>
        <dbReference type="SAM" id="SignalP"/>
    </source>
</evidence>
<evidence type="ECO:0000256" key="1">
    <source>
        <dbReference type="SAM" id="MobiDB-lite"/>
    </source>
</evidence>
<sequence length="109" mass="11183">MFLRAFAVSALAIGMATTAMAEGSHATHSVNTFKGGRINSAINQNRDTSKDAILPDGTINVDPTVTGSVSPSAEGNSNRGAVRIICDSSPNTSEMRSNTFDAALPGACP</sequence>
<feature type="signal peptide" evidence="2">
    <location>
        <begin position="1"/>
        <end position="21"/>
    </location>
</feature>
<name>A0A2W4CE32_9HYPH</name>
<dbReference type="RefSeq" id="WP_111161974.1">
    <property type="nucleotide sequence ID" value="NZ_PCDP01000039.1"/>
</dbReference>
<protein>
    <submittedName>
        <fullName evidence="3">Uncharacterized protein</fullName>
    </submittedName>
</protein>
<reference evidence="3 4" key="1">
    <citation type="journal article" date="2018" name="Sci. Rep.">
        <title>Rhizobium tumorigenes sp. nov., a novel plant tumorigenic bacterium isolated from cane gall tumors on thornless blackberry.</title>
        <authorList>
            <person name="Kuzmanovi N."/>
            <person name="Smalla K."/>
            <person name="Gronow S."/>
            <person name="PuBawska J."/>
        </authorList>
    </citation>
    <scope>NUCLEOTIDE SEQUENCE [LARGE SCALE GENOMIC DNA]</scope>
    <source>
        <strain evidence="3 4">CCBAU 85046</strain>
    </source>
</reference>
<evidence type="ECO:0000313" key="4">
    <source>
        <dbReference type="Proteomes" id="UP000248925"/>
    </source>
</evidence>
<keyword evidence="4" id="KW-1185">Reference proteome</keyword>
<evidence type="ECO:0000313" key="3">
    <source>
        <dbReference type="EMBL" id="PZM11487.1"/>
    </source>
</evidence>
<dbReference type="EMBL" id="PCDP01000039">
    <property type="protein sequence ID" value="PZM11487.1"/>
    <property type="molecule type" value="Genomic_DNA"/>
</dbReference>
<comment type="caution">
    <text evidence="3">The sequence shown here is derived from an EMBL/GenBank/DDBJ whole genome shotgun (WGS) entry which is preliminary data.</text>
</comment>
<keyword evidence="2" id="KW-0732">Signal</keyword>
<proteinExistence type="predicted"/>
<accession>A0A2W4CE32</accession>
<dbReference type="AlphaFoldDB" id="A0A2W4CE32"/>
<organism evidence="3 4">
    <name type="scientific">Rhizobium tubonense</name>
    <dbReference type="NCBI Taxonomy" id="484088"/>
    <lineage>
        <taxon>Bacteria</taxon>
        <taxon>Pseudomonadati</taxon>
        <taxon>Pseudomonadota</taxon>
        <taxon>Alphaproteobacteria</taxon>
        <taxon>Hyphomicrobiales</taxon>
        <taxon>Rhizobiaceae</taxon>
        <taxon>Rhizobium/Agrobacterium group</taxon>
        <taxon>Rhizobium</taxon>
    </lineage>
</organism>